<protein>
    <submittedName>
        <fullName evidence="3">Protein ros1</fullName>
    </submittedName>
</protein>
<dbReference type="PANTHER" id="PTHR47203">
    <property type="match status" value="1"/>
</dbReference>
<evidence type="ECO:0000259" key="2">
    <source>
        <dbReference type="SMART" id="SM00478"/>
    </source>
</evidence>
<gene>
    <name evidence="3" type="ORF">PHJA_000138200</name>
</gene>
<dbReference type="Proteomes" id="UP000653305">
    <property type="component" value="Unassembled WGS sequence"/>
</dbReference>
<feature type="compositionally biased region" description="Basic and acidic residues" evidence="1">
    <location>
        <begin position="30"/>
        <end position="39"/>
    </location>
</feature>
<dbReference type="Gene3D" id="1.10.340.30">
    <property type="entry name" value="Hypothetical protein, domain 2"/>
    <property type="match status" value="1"/>
</dbReference>
<dbReference type="Gene3D" id="1.10.1670.10">
    <property type="entry name" value="Helix-hairpin-Helix base-excision DNA repair enzymes (C-terminal)"/>
    <property type="match status" value="1"/>
</dbReference>
<feature type="region of interest" description="Disordered" evidence="1">
    <location>
        <begin position="1"/>
        <end position="39"/>
    </location>
</feature>
<dbReference type="OrthoDB" id="5607at2759"/>
<sequence>MTLKQPHPQPSAKPPRTTVTSGAAAAESPFPDHHRPTPEECLSVRDDLLALHGFPQEFIKYRDQRLKTKSQFKDPATFEPSMNEGEIDERECVLDGLVRTILSQNTTELNSEKAFASLKSAFPTWQDVLAAESKCVEDAIRCGGLAPTKSSCIKNVLSHLLEKQGKLCMEYLRELSIAEVKAELSLLKGIGPKTVSCVLMFHLQHDDFPVDTHIAKTMEWVPADADVKSTYLHLNHRIPGELKFDLNCLLYTHGKVCRRCSYRKQGKKNKEIEDGVCPLLAYS</sequence>
<organism evidence="3 4">
    <name type="scientific">Phtheirospermum japonicum</name>
    <dbReference type="NCBI Taxonomy" id="374723"/>
    <lineage>
        <taxon>Eukaryota</taxon>
        <taxon>Viridiplantae</taxon>
        <taxon>Streptophyta</taxon>
        <taxon>Embryophyta</taxon>
        <taxon>Tracheophyta</taxon>
        <taxon>Spermatophyta</taxon>
        <taxon>Magnoliopsida</taxon>
        <taxon>eudicotyledons</taxon>
        <taxon>Gunneridae</taxon>
        <taxon>Pentapetalae</taxon>
        <taxon>asterids</taxon>
        <taxon>lamiids</taxon>
        <taxon>Lamiales</taxon>
        <taxon>Orobanchaceae</taxon>
        <taxon>Orobanchaceae incertae sedis</taxon>
        <taxon>Phtheirospermum</taxon>
    </lineage>
</organism>
<dbReference type="InterPro" id="IPR023170">
    <property type="entry name" value="HhH_base_excis_C"/>
</dbReference>
<evidence type="ECO:0000313" key="3">
    <source>
        <dbReference type="EMBL" id="GFP79948.1"/>
    </source>
</evidence>
<dbReference type="CDD" id="cd00056">
    <property type="entry name" value="ENDO3c"/>
    <property type="match status" value="1"/>
</dbReference>
<dbReference type="SUPFAM" id="SSF48150">
    <property type="entry name" value="DNA-glycosylase"/>
    <property type="match status" value="1"/>
</dbReference>
<dbReference type="GO" id="GO:0006284">
    <property type="term" value="P:base-excision repair"/>
    <property type="evidence" value="ECO:0007669"/>
    <property type="project" value="InterPro"/>
</dbReference>
<evidence type="ECO:0000313" key="4">
    <source>
        <dbReference type="Proteomes" id="UP000653305"/>
    </source>
</evidence>
<dbReference type="GO" id="GO:0016787">
    <property type="term" value="F:hydrolase activity"/>
    <property type="evidence" value="ECO:0007669"/>
    <property type="project" value="UniProtKB-ARBA"/>
</dbReference>
<dbReference type="Pfam" id="PF00730">
    <property type="entry name" value="HhH-GPD"/>
    <property type="match status" value="1"/>
</dbReference>
<comment type="caution">
    <text evidence="3">The sequence shown here is derived from an EMBL/GenBank/DDBJ whole genome shotgun (WGS) entry which is preliminary data.</text>
</comment>
<dbReference type="InterPro" id="IPR003265">
    <property type="entry name" value="HhH-GPD_domain"/>
</dbReference>
<dbReference type="PANTHER" id="PTHR47203:SF1">
    <property type="entry name" value="HYPOTHETICAL BASE EXCISION DNA REPAIR PROTEIN (EUROFUNG)"/>
    <property type="match status" value="1"/>
</dbReference>
<proteinExistence type="predicted"/>
<dbReference type="AlphaFoldDB" id="A0A830B4N4"/>
<dbReference type="GO" id="GO:0140097">
    <property type="term" value="F:catalytic activity, acting on DNA"/>
    <property type="evidence" value="ECO:0007669"/>
    <property type="project" value="UniProtKB-ARBA"/>
</dbReference>
<name>A0A830B4N4_9LAMI</name>
<reference evidence="3" key="1">
    <citation type="submission" date="2020-07" db="EMBL/GenBank/DDBJ databases">
        <title>Ethylene signaling mediates host invasion by parasitic plants.</title>
        <authorList>
            <person name="Yoshida S."/>
        </authorList>
    </citation>
    <scope>NUCLEOTIDE SEQUENCE</scope>
    <source>
        <strain evidence="3">Okayama</strain>
    </source>
</reference>
<feature type="domain" description="HhH-GPD" evidence="2">
    <location>
        <begin position="102"/>
        <end position="256"/>
    </location>
</feature>
<accession>A0A830B4N4</accession>
<keyword evidence="4" id="KW-1185">Reference proteome</keyword>
<dbReference type="SMART" id="SM00478">
    <property type="entry name" value="ENDO3c"/>
    <property type="match status" value="1"/>
</dbReference>
<dbReference type="InterPro" id="IPR011257">
    <property type="entry name" value="DNA_glycosylase"/>
</dbReference>
<dbReference type="EMBL" id="BMAC01000014">
    <property type="protein sequence ID" value="GFP79948.1"/>
    <property type="molecule type" value="Genomic_DNA"/>
</dbReference>
<evidence type="ECO:0000256" key="1">
    <source>
        <dbReference type="SAM" id="MobiDB-lite"/>
    </source>
</evidence>